<dbReference type="AlphaFoldDB" id="A0A1Z2SGV8"/>
<gene>
    <name evidence="2" type="ORF">BSQ33_12430</name>
</gene>
<dbReference type="InterPro" id="IPR038475">
    <property type="entry name" value="RecG_C_sf"/>
</dbReference>
<dbReference type="OrthoDB" id="9807853at2"/>
<name>A0A1Z2SGV8_VIBGA</name>
<dbReference type="Gene3D" id="1.10.10.10">
    <property type="entry name" value="Winged helix-like DNA-binding domain superfamily/Winged helix DNA-binding domain"/>
    <property type="match status" value="1"/>
</dbReference>
<dbReference type="InterPro" id="IPR038461">
    <property type="entry name" value="Schlafen_AlbA_2_dom_sf"/>
</dbReference>
<dbReference type="InterPro" id="IPR007421">
    <property type="entry name" value="Schlafen_AlbA_2_dom"/>
</dbReference>
<keyword evidence="2" id="KW-0347">Helicase</keyword>
<dbReference type="Gene3D" id="3.30.950.30">
    <property type="entry name" value="Schlafen, AAA domain"/>
    <property type="match status" value="1"/>
</dbReference>
<proteinExistence type="predicted"/>
<keyword evidence="2" id="KW-0378">Hydrolase</keyword>
<feature type="domain" description="Schlafen AlbA-2" evidence="1">
    <location>
        <begin position="20"/>
        <end position="138"/>
    </location>
</feature>
<reference evidence="2 3" key="1">
    <citation type="submission" date="2016-12" db="EMBL/GenBank/DDBJ databases">
        <authorList>
            <person name="Song W.-J."/>
            <person name="Kurnit D.M."/>
        </authorList>
    </citation>
    <scope>NUCLEOTIDE SEQUENCE [LARGE SCALE GENOMIC DNA]</scope>
    <source>
        <strain evidence="2 3">ATCC 43942</strain>
    </source>
</reference>
<dbReference type="EMBL" id="CP018835">
    <property type="protein sequence ID" value="ASA56420.1"/>
    <property type="molecule type" value="Genomic_DNA"/>
</dbReference>
<dbReference type="GO" id="GO:0004386">
    <property type="term" value="F:helicase activity"/>
    <property type="evidence" value="ECO:0007669"/>
    <property type="project" value="UniProtKB-KW"/>
</dbReference>
<dbReference type="PANTHER" id="PTHR30595">
    <property type="entry name" value="GLPR-RELATED TRANSCRIPTIONAL REPRESSOR"/>
    <property type="match status" value="1"/>
</dbReference>
<evidence type="ECO:0000259" key="1">
    <source>
        <dbReference type="Pfam" id="PF04326"/>
    </source>
</evidence>
<dbReference type="Proteomes" id="UP000196708">
    <property type="component" value="Chromosome 1"/>
</dbReference>
<dbReference type="InterPro" id="IPR036388">
    <property type="entry name" value="WH-like_DNA-bd_sf"/>
</dbReference>
<dbReference type="PANTHER" id="PTHR30595:SF6">
    <property type="entry name" value="SCHLAFEN ALBA-2 DOMAIN-CONTAINING PROTEIN"/>
    <property type="match status" value="1"/>
</dbReference>
<evidence type="ECO:0000313" key="2">
    <source>
        <dbReference type="EMBL" id="ASA56420.1"/>
    </source>
</evidence>
<organism evidence="2 3">
    <name type="scientific">Vibrio gazogenes</name>
    <dbReference type="NCBI Taxonomy" id="687"/>
    <lineage>
        <taxon>Bacteria</taxon>
        <taxon>Pseudomonadati</taxon>
        <taxon>Pseudomonadota</taxon>
        <taxon>Gammaproteobacteria</taxon>
        <taxon>Vibrionales</taxon>
        <taxon>Vibrionaceae</taxon>
        <taxon>Vibrio</taxon>
    </lineage>
</organism>
<keyword evidence="2" id="KW-0067">ATP-binding</keyword>
<dbReference type="Pfam" id="PF04326">
    <property type="entry name" value="SLFN_AlbA_2"/>
    <property type="match status" value="1"/>
</dbReference>
<dbReference type="KEGG" id="vga:BSQ33_12430"/>
<dbReference type="RefSeq" id="WP_088134199.1">
    <property type="nucleotide sequence ID" value="NZ_CP018835.1"/>
</dbReference>
<keyword evidence="2" id="KW-0547">Nucleotide-binding</keyword>
<sequence>MIETKKITAQDADRIKYLDESHFLDLKSKAIRPAKLTETISAFANTSAGEIYVGIEENDILTLKDRHWNGFNDVEEANGLLQAIERLSPLGNHYKAVFYSCDSEQGLILHLTIYKTSNILFASNKKAYIRRGAQKLPIESTEALKRLKYDKGITTFEDSLLSIPDEYITNSVVVIEFMINVVPMSEPESWLKNQLVFIDGKPTVAGVLLFAEEPQAILPKRSAIKIYRYHTANDEGERDTLAFDPTTVEGHIYTLIETAKNKVKEIVEKIQKLGPDGLENILYPEEALQEIITNAVIHRDYSIPKDIHIRIFDNRIEIESPGRLPGHITLANILDDQSARNPKIIRLINKFPNPPNKDVGEGLKTAFEAMNKLRLKEPEITETDASVIVILRHESLSSPEQMVMDYLSGHENITNAIARELTGIKSENTMKDVFYRLRDRGEIEPVPGRVGRSFAWQKS</sequence>
<dbReference type="Gene3D" id="3.30.565.60">
    <property type="match status" value="1"/>
</dbReference>
<evidence type="ECO:0000313" key="3">
    <source>
        <dbReference type="Proteomes" id="UP000196708"/>
    </source>
</evidence>
<accession>A0A1Z2SGV8</accession>
<protein>
    <submittedName>
        <fullName evidence="2">ATP-dependent DNA helicase RecG</fullName>
    </submittedName>
</protein>
<dbReference type="Pfam" id="PF13749">
    <property type="entry name" value="HATPase_c_4"/>
    <property type="match status" value="1"/>
</dbReference>